<dbReference type="InterPro" id="IPR036875">
    <property type="entry name" value="Znf_CCHC_sf"/>
</dbReference>
<feature type="region of interest" description="Disordered" evidence="2">
    <location>
        <begin position="437"/>
        <end position="691"/>
    </location>
</feature>
<feature type="compositionally biased region" description="Polar residues" evidence="2">
    <location>
        <begin position="313"/>
        <end position="324"/>
    </location>
</feature>
<sequence>MPDHAPGKGPVTKEPSCINCGGVGHWAVACPEPVRAKPAGLSRQNTSTSQEHGRGGDGHGGRRSGPVVTKYPAPHGGNPIVTRYAPPSQPHALPYPGPPQPYPPYPPPPGGYAPPPPPPPGNYPGYPQYSSPPPPPGSWPPPPGPPGPSPPAPYPYPAPGQYGGPHSSAPPGPPGPPPPTYQPPPPYPPTSTYPPAPSYGPPGYQSSLPPPPGTIRTEPLIKASGHHHLYQPLLATCPVMDYKPMGCHLMGYPLSHLLQQDNTRNGIATLGTARATTTEMNGLAETSTGNQQGAHSKRDASQTRPKKPDNKESSSSGRLVSTPKTVKAASIASGTPESRRAPPTVVEEENDEEEDWKWDAEMIFKEPEETHPPDPIAKPLPGPEGYHGDIMLPPAWNATYIQSEFVTEGNFVDFSRPIRETEFFQALQYDPAFWKAAPKAKPVKRQPETKDRISTFRSSRLPGFPSLPARPPSPDHRDHRHSSNRKRNWEDTSHDQARTRGSQEFDGRDDRYHKRHRGGSHSGLDNASPQYRRARDEGRSIDRYRSSRSDHRADRSAIEGLHVDEQLDARTSSRGSDVIGARQDSGYYSSRQLPQQDSSTSKRNRAQSPQPRFSGSPLSDRRPPNRRDADQPSRGGTEDDSDLSDLEAELLGISTKVKGEKGGKHGDGGASGGFKIRKRTQKADSAWGRRW</sequence>
<dbReference type="GO" id="GO:0008270">
    <property type="term" value="F:zinc ion binding"/>
    <property type="evidence" value="ECO:0007669"/>
    <property type="project" value="UniProtKB-KW"/>
</dbReference>
<feature type="compositionally biased region" description="Acidic residues" evidence="2">
    <location>
        <begin position="346"/>
        <end position="356"/>
    </location>
</feature>
<evidence type="ECO:0000313" key="4">
    <source>
        <dbReference type="EMBL" id="TDZ24823.1"/>
    </source>
</evidence>
<dbReference type="SMART" id="SM00343">
    <property type="entry name" value="ZnF_C2HC"/>
    <property type="match status" value="1"/>
</dbReference>
<dbReference type="SUPFAM" id="SSF57756">
    <property type="entry name" value="Retrovirus zinc finger-like domains"/>
    <property type="match status" value="1"/>
</dbReference>
<keyword evidence="1" id="KW-0479">Metal-binding</keyword>
<feature type="compositionally biased region" description="Basic and acidic residues" evidence="2">
    <location>
        <begin position="51"/>
        <end position="60"/>
    </location>
</feature>
<feature type="compositionally biased region" description="Polar residues" evidence="2">
    <location>
        <begin position="586"/>
        <end position="617"/>
    </location>
</feature>
<evidence type="ECO:0000256" key="2">
    <source>
        <dbReference type="SAM" id="MobiDB-lite"/>
    </source>
</evidence>
<dbReference type="STRING" id="1213857.A0A484G3L6"/>
<feature type="domain" description="CCHC-type" evidence="3">
    <location>
        <begin position="17"/>
        <end position="32"/>
    </location>
</feature>
<feature type="compositionally biased region" description="Basic and acidic residues" evidence="2">
    <location>
        <begin position="533"/>
        <end position="568"/>
    </location>
</feature>
<feature type="compositionally biased region" description="Basic and acidic residues" evidence="2">
    <location>
        <begin position="657"/>
        <end position="667"/>
    </location>
</feature>
<dbReference type="GO" id="GO:0003676">
    <property type="term" value="F:nucleic acid binding"/>
    <property type="evidence" value="ECO:0007669"/>
    <property type="project" value="InterPro"/>
</dbReference>
<dbReference type="EMBL" id="AMCV02000004">
    <property type="protein sequence ID" value="TDZ24823.1"/>
    <property type="molecule type" value="Genomic_DNA"/>
</dbReference>
<gene>
    <name evidence="4" type="ORF">Cob_v002561</name>
</gene>
<keyword evidence="1" id="KW-0863">Zinc-finger</keyword>
<feature type="compositionally biased region" description="Pro residues" evidence="2">
    <location>
        <begin position="87"/>
        <end position="122"/>
    </location>
</feature>
<feature type="compositionally biased region" description="Basic and acidic residues" evidence="2">
    <location>
        <begin position="296"/>
        <end position="312"/>
    </location>
</feature>
<evidence type="ECO:0000259" key="3">
    <source>
        <dbReference type="PROSITE" id="PS50158"/>
    </source>
</evidence>
<dbReference type="PRINTS" id="PR01217">
    <property type="entry name" value="PRICHEXTENSN"/>
</dbReference>
<name>A0A484G3L6_COLOR</name>
<dbReference type="Proteomes" id="UP000014480">
    <property type="component" value="Unassembled WGS sequence"/>
</dbReference>
<dbReference type="AlphaFoldDB" id="A0A484G3L6"/>
<feature type="compositionally biased region" description="Basic and acidic residues" evidence="2">
    <location>
        <begin position="487"/>
        <end position="512"/>
    </location>
</feature>
<feature type="compositionally biased region" description="Pro residues" evidence="2">
    <location>
        <begin position="168"/>
        <end position="200"/>
    </location>
</feature>
<protein>
    <recommendedName>
        <fullName evidence="3">CCHC-type domain-containing protein</fullName>
    </recommendedName>
</protein>
<feature type="compositionally biased region" description="Pro residues" evidence="2">
    <location>
        <begin position="130"/>
        <end position="158"/>
    </location>
</feature>
<comment type="caution">
    <text evidence="4">The sequence shown here is derived from an EMBL/GenBank/DDBJ whole genome shotgun (WGS) entry which is preliminary data.</text>
</comment>
<feature type="region of interest" description="Disordered" evidence="2">
    <location>
        <begin position="284"/>
        <end position="356"/>
    </location>
</feature>
<feature type="region of interest" description="Disordered" evidence="2">
    <location>
        <begin position="37"/>
        <end position="218"/>
    </location>
</feature>
<reference evidence="5" key="1">
    <citation type="journal article" date="2013" name="New Phytol.">
        <title>Comparative genomic and transcriptomic analyses reveal the hemibiotrophic stage shift of Colletotrichum fungi.</title>
        <authorList>
            <person name="Gan P."/>
            <person name="Ikeda K."/>
            <person name="Irieda H."/>
            <person name="Narusaka M."/>
            <person name="O'Connell R.J."/>
            <person name="Narusaka Y."/>
            <person name="Takano Y."/>
            <person name="Kubo Y."/>
            <person name="Shirasu K."/>
        </authorList>
    </citation>
    <scope>NUCLEOTIDE SEQUENCE [LARGE SCALE GENOMIC DNA]</scope>
    <source>
        <strain evidence="5">104-T / ATCC 96160 / CBS 514.97 / LARS 414 / MAFF 240422</strain>
    </source>
</reference>
<feature type="compositionally biased region" description="Basic and acidic residues" evidence="2">
    <location>
        <begin position="619"/>
        <end position="631"/>
    </location>
</feature>
<proteinExistence type="predicted"/>
<evidence type="ECO:0000256" key="1">
    <source>
        <dbReference type="PROSITE-ProRule" id="PRU00047"/>
    </source>
</evidence>
<evidence type="ECO:0000313" key="5">
    <source>
        <dbReference type="Proteomes" id="UP000014480"/>
    </source>
</evidence>
<accession>A0A484G3L6</accession>
<reference evidence="5" key="2">
    <citation type="journal article" date="2019" name="Mol. Plant Microbe Interact.">
        <title>Genome sequence resources for four phytopathogenic fungi from the Colletotrichum orbiculare species complex.</title>
        <authorList>
            <person name="Gan P."/>
            <person name="Tsushima A."/>
            <person name="Narusaka M."/>
            <person name="Narusaka Y."/>
            <person name="Takano Y."/>
            <person name="Kubo Y."/>
            <person name="Shirasu K."/>
        </authorList>
    </citation>
    <scope>GENOME REANNOTATION</scope>
    <source>
        <strain evidence="5">104-T / ATCC 96160 / CBS 514.97 / LARS 414 / MAFF 240422</strain>
    </source>
</reference>
<feature type="compositionally biased region" description="Acidic residues" evidence="2">
    <location>
        <begin position="638"/>
        <end position="648"/>
    </location>
</feature>
<keyword evidence="1" id="KW-0862">Zinc</keyword>
<feature type="compositionally biased region" description="Basic and acidic residues" evidence="2">
    <location>
        <begin position="445"/>
        <end position="454"/>
    </location>
</feature>
<dbReference type="OrthoDB" id="3550095at2759"/>
<keyword evidence="5" id="KW-1185">Reference proteome</keyword>
<dbReference type="InterPro" id="IPR001878">
    <property type="entry name" value="Znf_CCHC"/>
</dbReference>
<feature type="compositionally biased region" description="Polar residues" evidence="2">
    <location>
        <begin position="284"/>
        <end position="294"/>
    </location>
</feature>
<dbReference type="PROSITE" id="PS50158">
    <property type="entry name" value="ZF_CCHC"/>
    <property type="match status" value="1"/>
</dbReference>
<organism evidence="4 5">
    <name type="scientific">Colletotrichum orbiculare (strain 104-T / ATCC 96160 / CBS 514.97 / LARS 414 / MAFF 240422)</name>
    <name type="common">Cucumber anthracnose fungus</name>
    <name type="synonym">Colletotrichum lagenarium</name>
    <dbReference type="NCBI Taxonomy" id="1213857"/>
    <lineage>
        <taxon>Eukaryota</taxon>
        <taxon>Fungi</taxon>
        <taxon>Dikarya</taxon>
        <taxon>Ascomycota</taxon>
        <taxon>Pezizomycotina</taxon>
        <taxon>Sordariomycetes</taxon>
        <taxon>Hypocreomycetidae</taxon>
        <taxon>Glomerellales</taxon>
        <taxon>Glomerellaceae</taxon>
        <taxon>Colletotrichum</taxon>
        <taxon>Colletotrichum orbiculare species complex</taxon>
    </lineage>
</organism>